<protein>
    <submittedName>
        <fullName evidence="2">Uncharacterized protein</fullName>
    </submittedName>
</protein>
<dbReference type="EMBL" id="GBXM01015825">
    <property type="protein sequence ID" value="JAH92752.1"/>
    <property type="molecule type" value="Transcribed_RNA"/>
</dbReference>
<accession>A0A0E9WQX1</accession>
<feature type="transmembrane region" description="Helical" evidence="1">
    <location>
        <begin position="14"/>
        <end position="35"/>
    </location>
</feature>
<evidence type="ECO:0000256" key="1">
    <source>
        <dbReference type="SAM" id="Phobius"/>
    </source>
</evidence>
<dbReference type="AlphaFoldDB" id="A0A0E9WQX1"/>
<keyword evidence="1" id="KW-0812">Transmembrane</keyword>
<reference evidence="2" key="2">
    <citation type="journal article" date="2015" name="Fish Shellfish Immunol.">
        <title>Early steps in the European eel (Anguilla anguilla)-Vibrio vulnificus interaction in the gills: Role of the RtxA13 toxin.</title>
        <authorList>
            <person name="Callol A."/>
            <person name="Pajuelo D."/>
            <person name="Ebbesson L."/>
            <person name="Teles M."/>
            <person name="MacKenzie S."/>
            <person name="Amaro C."/>
        </authorList>
    </citation>
    <scope>NUCLEOTIDE SEQUENCE</scope>
</reference>
<evidence type="ECO:0000313" key="2">
    <source>
        <dbReference type="EMBL" id="JAH92752.1"/>
    </source>
</evidence>
<organism evidence="2">
    <name type="scientific">Anguilla anguilla</name>
    <name type="common">European freshwater eel</name>
    <name type="synonym">Muraena anguilla</name>
    <dbReference type="NCBI Taxonomy" id="7936"/>
    <lineage>
        <taxon>Eukaryota</taxon>
        <taxon>Metazoa</taxon>
        <taxon>Chordata</taxon>
        <taxon>Craniata</taxon>
        <taxon>Vertebrata</taxon>
        <taxon>Euteleostomi</taxon>
        <taxon>Actinopterygii</taxon>
        <taxon>Neopterygii</taxon>
        <taxon>Teleostei</taxon>
        <taxon>Anguilliformes</taxon>
        <taxon>Anguillidae</taxon>
        <taxon>Anguilla</taxon>
    </lineage>
</organism>
<name>A0A0E9WQX1_ANGAN</name>
<keyword evidence="1" id="KW-0472">Membrane</keyword>
<keyword evidence="1" id="KW-1133">Transmembrane helix</keyword>
<reference evidence="2" key="1">
    <citation type="submission" date="2014-11" db="EMBL/GenBank/DDBJ databases">
        <authorList>
            <person name="Amaro Gonzalez C."/>
        </authorList>
    </citation>
    <scope>NUCLEOTIDE SEQUENCE</scope>
</reference>
<proteinExistence type="predicted"/>
<sequence length="64" mass="7845">MGLIHMHIPRFKTITFYTLSFALIMIYYLLVTYYVHYYIRIIYFSFLCKQTTMKTFQIKSLISN</sequence>